<dbReference type="EMBL" id="CP096205">
    <property type="protein sequence ID" value="UPQ80695.1"/>
    <property type="molecule type" value="Genomic_DNA"/>
</dbReference>
<evidence type="ECO:0000313" key="2">
    <source>
        <dbReference type="Proteomes" id="UP000830583"/>
    </source>
</evidence>
<accession>A0ABY4KMR1</accession>
<name>A0ABY4KMR1_9FLAO</name>
<dbReference type="Proteomes" id="UP000830583">
    <property type="component" value="Chromosome"/>
</dbReference>
<evidence type="ECO:0000313" key="1">
    <source>
        <dbReference type="EMBL" id="UPQ80695.1"/>
    </source>
</evidence>
<dbReference type="RefSeq" id="WP_248436583.1">
    <property type="nucleotide sequence ID" value="NZ_CP096205.1"/>
</dbReference>
<sequence length="258" mass="30113">MKQIAILIALLYSTLNLKAQEVKFRDNIDKDSLFTISVQKLPEHMREEYIKVYNEGKEHEKEFLLLMISMPRSSKQELITNYENKKSEILTLKSEYQKLVPKNYIVEIEFEPESKILTTNEEITIKIYKKKDEEKNSEGNEVERNDGFEVVSQNWNLKPESKELEDVLLSINWTSQTISEIKKLLKDANCISIESGMTTTIGYARSGMGKYFYKVFDEILTSEQKEEYNDGCQYIFYKENIVLEFGGGAIGPQCFERE</sequence>
<gene>
    <name evidence="1" type="ORF">M0M57_07600</name>
</gene>
<reference evidence="1" key="1">
    <citation type="submission" date="2022-04" db="EMBL/GenBank/DDBJ databases">
        <title>Consumption of N2O by Flavobacterium azooxidireducens sp. nov. isolated from Decomposing Leaf Litter of Phragmites australis (Cav.).</title>
        <authorList>
            <person name="Behrendt U."/>
            <person name="Spanner T."/>
            <person name="Augustin J."/>
            <person name="Horn M.A."/>
            <person name="Kolb S."/>
            <person name="Ulrich A."/>
        </authorList>
    </citation>
    <scope>NUCLEOTIDE SEQUENCE</scope>
    <source>
        <strain evidence="1">IGB 4-14</strain>
    </source>
</reference>
<organism evidence="1 2">
    <name type="scientific">Flavobacterium azooxidireducens</name>
    <dbReference type="NCBI Taxonomy" id="1871076"/>
    <lineage>
        <taxon>Bacteria</taxon>
        <taxon>Pseudomonadati</taxon>
        <taxon>Bacteroidota</taxon>
        <taxon>Flavobacteriia</taxon>
        <taxon>Flavobacteriales</taxon>
        <taxon>Flavobacteriaceae</taxon>
        <taxon>Flavobacterium</taxon>
    </lineage>
</organism>
<protein>
    <submittedName>
        <fullName evidence="1">Uncharacterized protein</fullName>
    </submittedName>
</protein>
<proteinExistence type="predicted"/>
<keyword evidence="2" id="KW-1185">Reference proteome</keyword>